<evidence type="ECO:0008006" key="3">
    <source>
        <dbReference type="Google" id="ProtNLM"/>
    </source>
</evidence>
<evidence type="ECO:0000313" key="2">
    <source>
        <dbReference type="Proteomes" id="UP001604002"/>
    </source>
</evidence>
<proteinExistence type="predicted"/>
<gene>
    <name evidence="1" type="ORF">V5F32_03800</name>
</gene>
<reference evidence="1 2" key="1">
    <citation type="submission" date="2024-02" db="EMBL/GenBank/DDBJ databases">
        <title>Expansion and revision of Xanthobacter and proposal of Roseixanthobacter gen. nov.</title>
        <authorList>
            <person name="Soltysiak M.P.M."/>
            <person name="Jalihal A."/>
            <person name="Ory A."/>
            <person name="Chrisophersen C."/>
            <person name="Lee A.D."/>
            <person name="Boulton J."/>
            <person name="Springer M."/>
        </authorList>
    </citation>
    <scope>NUCLEOTIDE SEQUENCE [LARGE SCALE GENOMIC DNA]</scope>
    <source>
        <strain evidence="1 2">23A</strain>
    </source>
</reference>
<protein>
    <recommendedName>
        <fullName evidence="3">Polyhydroxyalkanoic acid system protein</fullName>
    </recommendedName>
</protein>
<keyword evidence="2" id="KW-1185">Reference proteome</keyword>
<accession>A0ABW6ZRE5</accession>
<dbReference type="Proteomes" id="UP001604002">
    <property type="component" value="Unassembled WGS sequence"/>
</dbReference>
<organism evidence="1 2">
    <name type="scientific">Xanthobacter oligotrophicus</name>
    <dbReference type="NCBI Taxonomy" id="2607286"/>
    <lineage>
        <taxon>Bacteria</taxon>
        <taxon>Pseudomonadati</taxon>
        <taxon>Pseudomonadota</taxon>
        <taxon>Alphaproteobacteria</taxon>
        <taxon>Hyphomicrobiales</taxon>
        <taxon>Xanthobacteraceae</taxon>
        <taxon>Xanthobacter</taxon>
    </lineage>
</organism>
<sequence>MKMEKIYEFPIEKPLTAQRRKAVEKYISAQAELADQELVYNWDEDDSGVLHISASPVVVQVRFQKSIVELHAAAPLWARLLFTEKKKTELKQQIETLLFEAKFITARAAG</sequence>
<name>A0ABW6ZRE5_9HYPH</name>
<dbReference type="EMBL" id="JBAFVH010000002">
    <property type="protein sequence ID" value="MFG1371278.1"/>
    <property type="molecule type" value="Genomic_DNA"/>
</dbReference>
<dbReference type="RefSeq" id="WP_393991286.1">
    <property type="nucleotide sequence ID" value="NZ_JBAFVH010000002.1"/>
</dbReference>
<comment type="caution">
    <text evidence="1">The sequence shown here is derived from an EMBL/GenBank/DDBJ whole genome shotgun (WGS) entry which is preliminary data.</text>
</comment>
<evidence type="ECO:0000313" key="1">
    <source>
        <dbReference type="EMBL" id="MFG1371278.1"/>
    </source>
</evidence>